<evidence type="ECO:0000259" key="2">
    <source>
        <dbReference type="PROSITE" id="PS50887"/>
    </source>
</evidence>
<dbReference type="Pfam" id="PF08448">
    <property type="entry name" value="PAS_4"/>
    <property type="match status" value="1"/>
</dbReference>
<dbReference type="InterPro" id="IPR013655">
    <property type="entry name" value="PAS_fold_3"/>
</dbReference>
<dbReference type="CDD" id="cd00077">
    <property type="entry name" value="HDc"/>
    <property type="match status" value="1"/>
</dbReference>
<accession>A0A931ARR0</accession>
<dbReference type="SMART" id="SM00471">
    <property type="entry name" value="HDc"/>
    <property type="match status" value="1"/>
</dbReference>
<dbReference type="Gene3D" id="3.30.70.270">
    <property type="match status" value="1"/>
</dbReference>
<dbReference type="SMART" id="SM00267">
    <property type="entry name" value="GGDEF"/>
    <property type="match status" value="1"/>
</dbReference>
<dbReference type="InterPro" id="IPR000700">
    <property type="entry name" value="PAS-assoc_C"/>
</dbReference>
<dbReference type="Gene3D" id="1.10.3210.10">
    <property type="entry name" value="Hypothetical protein af1432"/>
    <property type="match status" value="1"/>
</dbReference>
<dbReference type="InterPro" id="IPR013656">
    <property type="entry name" value="PAS_4"/>
</dbReference>
<dbReference type="PANTHER" id="PTHR43155:SF2">
    <property type="entry name" value="CYCLIC DI-GMP PHOSPHODIESTERASE PA4108"/>
    <property type="match status" value="1"/>
</dbReference>
<dbReference type="Gene3D" id="2.10.70.100">
    <property type="match status" value="1"/>
</dbReference>
<dbReference type="RefSeq" id="WP_270454760.1">
    <property type="nucleotide sequence ID" value="NZ_JADPIE010000007.1"/>
</dbReference>
<proteinExistence type="predicted"/>
<reference evidence="4" key="1">
    <citation type="submission" date="2020-11" db="EMBL/GenBank/DDBJ databases">
        <title>Halonatronomonas betainensis gen. nov., sp. nov. a novel haloalkaliphilic representative of the family Halanaerobiacae capable of betaine degradation.</title>
        <authorList>
            <person name="Boltyanskaya Y."/>
            <person name="Kevbrin V."/>
            <person name="Detkova E."/>
            <person name="Grouzdev D.S."/>
            <person name="Koziaeva V."/>
            <person name="Zhilina T."/>
        </authorList>
    </citation>
    <scope>NUCLEOTIDE SEQUENCE</scope>
    <source>
        <strain evidence="4">Z-7014</strain>
    </source>
</reference>
<dbReference type="InterPro" id="IPR000014">
    <property type="entry name" value="PAS"/>
</dbReference>
<dbReference type="Pfam" id="PF08447">
    <property type="entry name" value="PAS_3"/>
    <property type="match status" value="1"/>
</dbReference>
<dbReference type="Pfam" id="PF13487">
    <property type="entry name" value="HD_5"/>
    <property type="match status" value="1"/>
</dbReference>
<dbReference type="InterPro" id="IPR001610">
    <property type="entry name" value="PAC"/>
</dbReference>
<comment type="caution">
    <text evidence="4">The sequence shown here is derived from an EMBL/GenBank/DDBJ whole genome shotgun (WGS) entry which is preliminary data.</text>
</comment>
<keyword evidence="5" id="KW-1185">Reference proteome</keyword>
<dbReference type="AlphaFoldDB" id="A0A931ARR0"/>
<dbReference type="PROSITE" id="PS50887">
    <property type="entry name" value="GGDEF"/>
    <property type="match status" value="1"/>
</dbReference>
<dbReference type="NCBIfam" id="TIGR00254">
    <property type="entry name" value="GGDEF"/>
    <property type="match status" value="1"/>
</dbReference>
<evidence type="ECO:0000259" key="1">
    <source>
        <dbReference type="PROSITE" id="PS50113"/>
    </source>
</evidence>
<dbReference type="SMART" id="SM00086">
    <property type="entry name" value="PAC"/>
    <property type="match status" value="1"/>
</dbReference>
<dbReference type="PROSITE" id="PS50113">
    <property type="entry name" value="PAC"/>
    <property type="match status" value="1"/>
</dbReference>
<dbReference type="Gene3D" id="3.30.450.20">
    <property type="entry name" value="PAS domain"/>
    <property type="match status" value="2"/>
</dbReference>
<dbReference type="SUPFAM" id="SSF55073">
    <property type="entry name" value="Nucleotide cyclase"/>
    <property type="match status" value="1"/>
</dbReference>
<dbReference type="InterPro" id="IPR029787">
    <property type="entry name" value="Nucleotide_cyclase"/>
</dbReference>
<dbReference type="CDD" id="cd01949">
    <property type="entry name" value="GGDEF"/>
    <property type="match status" value="1"/>
</dbReference>
<dbReference type="NCBIfam" id="TIGR00229">
    <property type="entry name" value="sensory_box"/>
    <property type="match status" value="2"/>
</dbReference>
<gene>
    <name evidence="4" type="ORF">I0Q91_11710</name>
</gene>
<sequence>MPDNISKELLYKTLHENELNGFAVHKLIYGKNDKVIDYLYLDINKAYEKITGLDASQVINHKVTEVFPEATREDTLIDTYAKVVRDNQSTSFTWHFEPLDSWYKISAHPVEDNKFITIFFDITEQKKVEEDLRSTKQLLEQTQEITGIGGWEYDVINDEIYWTDALFDLHGFERDRETGYIERSLKCYPPKARKKVDKAFKKAINGKPYDLEVPFINADGERMWVRTVGKPVIENGEVVKVIGNLIDISEQKKREQKLKYISYHDNLTGLYNRQYLEEEIKRKDTERQLPISIIMADINGLKMINDSYGHESGDRLLKKATNILQSSVRQEDLVVRWAGDEFIIFLTQTDEDEACKIYNRIKSNCNESANDKIPVSLGIGMAVKRDPGQDIYDVLNKADERMYKNKLSEGRSAKNRLVKNLLNSLEAKTAETKEHSQRMVKLATEFGNKLELQDKDIKELSLVASLHDIGMINIPEEIINKPDDLNKEEWEDIKEHPEIGSRIASATKEFAHIAEYIKSHHEWWDGSGYPEGQKEKSIPLLSRMISIIDAYDVMITGRPYQKAISKKEAIAELKANAGSQFDPELVSQFIELIINNPE</sequence>
<dbReference type="InterPro" id="IPR043128">
    <property type="entry name" value="Rev_trsase/Diguanyl_cyclase"/>
</dbReference>
<dbReference type="InterPro" id="IPR000160">
    <property type="entry name" value="GGDEF_dom"/>
</dbReference>
<dbReference type="PANTHER" id="PTHR43155">
    <property type="entry name" value="CYCLIC DI-GMP PHOSPHODIESTERASE PA4108-RELATED"/>
    <property type="match status" value="1"/>
</dbReference>
<dbReference type="EMBL" id="JADPIE010000007">
    <property type="protein sequence ID" value="MBF8437752.1"/>
    <property type="molecule type" value="Genomic_DNA"/>
</dbReference>
<dbReference type="SUPFAM" id="SSF55785">
    <property type="entry name" value="PYP-like sensor domain (PAS domain)"/>
    <property type="match status" value="2"/>
</dbReference>
<dbReference type="InterPro" id="IPR037522">
    <property type="entry name" value="HD_GYP_dom"/>
</dbReference>
<dbReference type="InterPro" id="IPR003607">
    <property type="entry name" value="HD/PDEase_dom"/>
</dbReference>
<feature type="domain" description="PAC" evidence="1">
    <location>
        <begin position="209"/>
        <end position="260"/>
    </location>
</feature>
<evidence type="ECO:0000313" key="5">
    <source>
        <dbReference type="Proteomes" id="UP000621436"/>
    </source>
</evidence>
<dbReference type="Proteomes" id="UP000621436">
    <property type="component" value="Unassembled WGS sequence"/>
</dbReference>
<dbReference type="PROSITE" id="PS51832">
    <property type="entry name" value="HD_GYP"/>
    <property type="match status" value="1"/>
</dbReference>
<evidence type="ECO:0000259" key="3">
    <source>
        <dbReference type="PROSITE" id="PS51832"/>
    </source>
</evidence>
<feature type="domain" description="GGDEF" evidence="2">
    <location>
        <begin position="289"/>
        <end position="419"/>
    </location>
</feature>
<name>A0A931ARR0_9FIRM</name>
<feature type="domain" description="HD-GYP" evidence="3">
    <location>
        <begin position="410"/>
        <end position="598"/>
    </location>
</feature>
<evidence type="ECO:0000313" key="4">
    <source>
        <dbReference type="EMBL" id="MBF8437752.1"/>
    </source>
</evidence>
<organism evidence="4 5">
    <name type="scientific">Halonatronomonas betaini</name>
    <dbReference type="NCBI Taxonomy" id="2778430"/>
    <lineage>
        <taxon>Bacteria</taxon>
        <taxon>Bacillati</taxon>
        <taxon>Bacillota</taxon>
        <taxon>Clostridia</taxon>
        <taxon>Halanaerobiales</taxon>
        <taxon>Halarsenatibacteraceae</taxon>
        <taxon>Halonatronomonas</taxon>
    </lineage>
</organism>
<dbReference type="Pfam" id="PF00990">
    <property type="entry name" value="GGDEF"/>
    <property type="match status" value="1"/>
</dbReference>
<protein>
    <submittedName>
        <fullName evidence="4">Diguanylate cyclase</fullName>
    </submittedName>
</protein>
<dbReference type="InterPro" id="IPR035965">
    <property type="entry name" value="PAS-like_dom_sf"/>
</dbReference>
<dbReference type="SUPFAM" id="SSF109604">
    <property type="entry name" value="HD-domain/PDEase-like"/>
    <property type="match status" value="1"/>
</dbReference>